<evidence type="ECO:0000256" key="3">
    <source>
        <dbReference type="ARBA" id="ARBA00022729"/>
    </source>
</evidence>
<feature type="domain" description="Sushi" evidence="10">
    <location>
        <begin position="345"/>
        <end position="402"/>
    </location>
</feature>
<sequence length="629" mass="67654">MADGRSCADDNECSTNSGLGPCEQICVNTFLGHNCLCRPGYTLNNDKKTCSANSCPAISNLANGRLYPASPTTTLDSKVKFECNVGYTLKGASTRTCLADGEWSGVEPRCDGVKCIRPGDLKDGTKSTSANSYNTVVTYTCNQGFQLVGLATRTCQADGSWSGEHPRCIAADCPEPSAPMNGKLIGLQRKDGDTIRFECDLGYKLVGQSYAICQGNAWNTPTPSCNLVNCGQPPAVANGQHHGSDYSYDAKVTFSCVASNFKLSGSEERICQADGTWSGTQPVCLENSCGNPGTPENGIKVGDNYKFHDIVQFQCNEGYNLIGSKSRTCKTDNNWDGTQPTCQLVTCGDPGLPSNGERVGSEFTYGKIVAYDCNPAFQIKGSREIKCQIDGTWSGALPKCEASSCGGELVGPSGSFKSPNNPNSYPDNAYCRWKISVPSGKKVLVTFNTLKTQKNKDLVEIYDGASKLLITKLSGVYSKPVSFTSERNSIDIRFVSDGSENSEGFSASYEQVTCGGVISALDQTVMSPNFPSDYPNSVTCVWSLSLGVPFQLEFESFNTQSGYDLLKGYSSLTSFTSSDLVFDFDGERFALPPIQAPDGQMYLIFTSNYVGTAPGFKLTIKKYQVIVGK</sequence>
<organism evidence="11 12">
    <name type="scientific">Stylophora pistillata</name>
    <name type="common">Smooth cauliflower coral</name>
    <dbReference type="NCBI Taxonomy" id="50429"/>
    <lineage>
        <taxon>Eukaryota</taxon>
        <taxon>Metazoa</taxon>
        <taxon>Cnidaria</taxon>
        <taxon>Anthozoa</taxon>
        <taxon>Hexacorallia</taxon>
        <taxon>Scleractinia</taxon>
        <taxon>Astrocoeniina</taxon>
        <taxon>Pocilloporidae</taxon>
        <taxon>Stylophora</taxon>
    </lineage>
</organism>
<evidence type="ECO:0000313" key="11">
    <source>
        <dbReference type="EMBL" id="PFX17577.1"/>
    </source>
</evidence>
<dbReference type="SMART" id="SM00179">
    <property type="entry name" value="EGF_CA"/>
    <property type="match status" value="1"/>
</dbReference>
<comment type="subcellular location">
    <subcellularLocation>
        <location evidence="1">Membrane</location>
    </subcellularLocation>
</comment>
<dbReference type="SUPFAM" id="SSF57535">
    <property type="entry name" value="Complement control module/SCR domain"/>
    <property type="match status" value="6"/>
</dbReference>
<reference evidence="12" key="1">
    <citation type="journal article" date="2017" name="bioRxiv">
        <title>Comparative analysis of the genomes of Stylophora pistillata and Acropora digitifera provides evidence for extensive differences between species of corals.</title>
        <authorList>
            <person name="Voolstra C.R."/>
            <person name="Li Y."/>
            <person name="Liew Y.J."/>
            <person name="Baumgarten S."/>
            <person name="Zoccola D."/>
            <person name="Flot J.-F."/>
            <person name="Tambutte S."/>
            <person name="Allemand D."/>
            <person name="Aranda M."/>
        </authorList>
    </citation>
    <scope>NUCLEOTIDE SEQUENCE [LARGE SCALE GENOMIC DNA]</scope>
</reference>
<evidence type="ECO:0000259" key="10">
    <source>
        <dbReference type="PROSITE" id="PS50923"/>
    </source>
</evidence>
<dbReference type="SMART" id="SM00042">
    <property type="entry name" value="CUB"/>
    <property type="match status" value="2"/>
</dbReference>
<feature type="disulfide bond" evidence="8">
    <location>
        <begin position="315"/>
        <end position="342"/>
    </location>
</feature>
<keyword evidence="12" id="KW-1185">Reference proteome</keyword>
<keyword evidence="3" id="KW-0732">Signal</keyword>
<feature type="domain" description="Sushi" evidence="10">
    <location>
        <begin position="113"/>
        <end position="170"/>
    </location>
</feature>
<dbReference type="PANTHER" id="PTHR46393">
    <property type="entry name" value="SUSHI DOMAIN-CONTAINING PROTEIN"/>
    <property type="match status" value="1"/>
</dbReference>
<dbReference type="Gene3D" id="2.10.25.10">
    <property type="entry name" value="Laminin"/>
    <property type="match status" value="1"/>
</dbReference>
<dbReference type="GO" id="GO:0005509">
    <property type="term" value="F:calcium ion binding"/>
    <property type="evidence" value="ECO:0007669"/>
    <property type="project" value="InterPro"/>
</dbReference>
<dbReference type="FunFam" id="2.10.70.10:FF:000011">
    <property type="entry name" value="CUB and sushi domain-containing protein 3 isoform A"/>
    <property type="match status" value="2"/>
</dbReference>
<gene>
    <name evidence="11" type="primary">Csmd1</name>
    <name evidence="11" type="ORF">AWC38_SpisGene18092</name>
</gene>
<keyword evidence="6 8" id="KW-1015">Disulfide bond</keyword>
<feature type="domain" description="CUB" evidence="9">
    <location>
        <begin position="405"/>
        <end position="512"/>
    </location>
</feature>
<accession>A0A2B4RML0</accession>
<dbReference type="Gene3D" id="2.60.120.290">
    <property type="entry name" value="Spermadhesin, CUB domain"/>
    <property type="match status" value="2"/>
</dbReference>
<dbReference type="InterPro" id="IPR000742">
    <property type="entry name" value="EGF"/>
</dbReference>
<dbReference type="InterPro" id="IPR035976">
    <property type="entry name" value="Sushi/SCR/CCP_sf"/>
</dbReference>
<dbReference type="EMBL" id="LSMT01000464">
    <property type="protein sequence ID" value="PFX17577.1"/>
    <property type="molecule type" value="Genomic_DNA"/>
</dbReference>
<dbReference type="PROSITE" id="PS01186">
    <property type="entry name" value="EGF_2"/>
    <property type="match status" value="1"/>
</dbReference>
<evidence type="ECO:0000313" key="12">
    <source>
        <dbReference type="Proteomes" id="UP000225706"/>
    </source>
</evidence>
<dbReference type="InterPro" id="IPR035914">
    <property type="entry name" value="Sperma_CUB_dom_sf"/>
</dbReference>
<feature type="domain" description="Sushi" evidence="10">
    <location>
        <begin position="228"/>
        <end position="286"/>
    </location>
</feature>
<dbReference type="InterPro" id="IPR001881">
    <property type="entry name" value="EGF-like_Ca-bd_dom"/>
</dbReference>
<comment type="caution">
    <text evidence="11">The sequence shown here is derived from an EMBL/GenBank/DDBJ whole genome shotgun (WGS) entry which is preliminary data.</text>
</comment>
<dbReference type="Gene3D" id="2.10.70.10">
    <property type="entry name" value="Complement Module, domain 1"/>
    <property type="match status" value="6"/>
</dbReference>
<keyword evidence="5" id="KW-0472">Membrane</keyword>
<dbReference type="FunFam" id="2.60.120.290:FF:000005">
    <property type="entry name" value="Procollagen C-endopeptidase enhancer 1"/>
    <property type="match status" value="1"/>
</dbReference>
<comment type="caution">
    <text evidence="8">Lacks conserved residue(s) required for the propagation of feature annotation.</text>
</comment>
<evidence type="ECO:0000256" key="4">
    <source>
        <dbReference type="ARBA" id="ARBA00022737"/>
    </source>
</evidence>
<evidence type="ECO:0000256" key="5">
    <source>
        <dbReference type="ARBA" id="ARBA00023136"/>
    </source>
</evidence>
<evidence type="ECO:0000256" key="7">
    <source>
        <dbReference type="ARBA" id="ARBA00023180"/>
    </source>
</evidence>
<dbReference type="SUPFAM" id="SSF49854">
    <property type="entry name" value="Spermadhesin, CUB domain"/>
    <property type="match status" value="2"/>
</dbReference>
<dbReference type="OrthoDB" id="6018410at2759"/>
<dbReference type="PROSITE" id="PS01180">
    <property type="entry name" value="CUB"/>
    <property type="match status" value="2"/>
</dbReference>
<feature type="domain" description="Sushi" evidence="10">
    <location>
        <begin position="287"/>
        <end position="344"/>
    </location>
</feature>
<feature type="disulfide bond" evidence="8">
    <location>
        <begin position="141"/>
        <end position="168"/>
    </location>
</feature>
<dbReference type="GO" id="GO:0016020">
    <property type="term" value="C:membrane"/>
    <property type="evidence" value="ECO:0007669"/>
    <property type="project" value="UniProtKB-SubCell"/>
</dbReference>
<dbReference type="InterPro" id="IPR000859">
    <property type="entry name" value="CUB_dom"/>
</dbReference>
<dbReference type="Pfam" id="PF00431">
    <property type="entry name" value="CUB"/>
    <property type="match status" value="2"/>
</dbReference>
<evidence type="ECO:0000256" key="1">
    <source>
        <dbReference type="ARBA" id="ARBA00004370"/>
    </source>
</evidence>
<dbReference type="PROSITE" id="PS50923">
    <property type="entry name" value="SUSHI"/>
    <property type="match status" value="6"/>
</dbReference>
<evidence type="ECO:0000256" key="6">
    <source>
        <dbReference type="ARBA" id="ARBA00023157"/>
    </source>
</evidence>
<feature type="domain" description="Sushi" evidence="10">
    <location>
        <begin position="53"/>
        <end position="112"/>
    </location>
</feature>
<dbReference type="AlphaFoldDB" id="A0A2B4RML0"/>
<dbReference type="Pfam" id="PF00084">
    <property type="entry name" value="Sushi"/>
    <property type="match status" value="6"/>
</dbReference>
<dbReference type="InterPro" id="IPR000436">
    <property type="entry name" value="Sushi_SCR_CCP_dom"/>
</dbReference>
<keyword evidence="2 8" id="KW-0768">Sushi</keyword>
<dbReference type="SMART" id="SM00032">
    <property type="entry name" value="CCP"/>
    <property type="match status" value="6"/>
</dbReference>
<evidence type="ECO:0000256" key="8">
    <source>
        <dbReference type="PROSITE-ProRule" id="PRU00302"/>
    </source>
</evidence>
<dbReference type="Proteomes" id="UP000225706">
    <property type="component" value="Unassembled WGS sequence"/>
</dbReference>
<feature type="domain" description="CUB" evidence="9">
    <location>
        <begin position="514"/>
        <end position="623"/>
    </location>
</feature>
<evidence type="ECO:0000256" key="2">
    <source>
        <dbReference type="ARBA" id="ARBA00022659"/>
    </source>
</evidence>
<dbReference type="PANTHER" id="PTHR46393:SF7">
    <property type="entry name" value="COMPLEMENT C2"/>
    <property type="match status" value="1"/>
</dbReference>
<dbReference type="CDD" id="cd00033">
    <property type="entry name" value="CCP"/>
    <property type="match status" value="6"/>
</dbReference>
<dbReference type="SMART" id="SM00181">
    <property type="entry name" value="EGF"/>
    <property type="match status" value="1"/>
</dbReference>
<keyword evidence="7" id="KW-0325">Glycoprotein</keyword>
<feature type="disulfide bond" evidence="8">
    <location>
        <begin position="83"/>
        <end position="110"/>
    </location>
</feature>
<keyword evidence="4" id="KW-0677">Repeat</keyword>
<proteinExistence type="predicted"/>
<name>A0A2B4RML0_STYPI</name>
<feature type="disulfide bond" evidence="8">
    <location>
        <begin position="373"/>
        <end position="400"/>
    </location>
</feature>
<dbReference type="CDD" id="cd00041">
    <property type="entry name" value="CUB"/>
    <property type="match status" value="2"/>
</dbReference>
<evidence type="ECO:0000259" key="9">
    <source>
        <dbReference type="PROSITE" id="PS01180"/>
    </source>
</evidence>
<feature type="domain" description="Sushi" evidence="10">
    <location>
        <begin position="171"/>
        <end position="227"/>
    </location>
</feature>
<dbReference type="SUPFAM" id="SSF57196">
    <property type="entry name" value="EGF/Laminin"/>
    <property type="match status" value="1"/>
</dbReference>
<protein>
    <submittedName>
        <fullName evidence="11">CUB and sushi domain-containing protein 1</fullName>
    </submittedName>
</protein>